<evidence type="ECO:0000313" key="16">
    <source>
        <dbReference type="Proteomes" id="UP000253940"/>
    </source>
</evidence>
<dbReference type="GO" id="GO:0003676">
    <property type="term" value="F:nucleic acid binding"/>
    <property type="evidence" value="ECO:0007669"/>
    <property type="project" value="InterPro"/>
</dbReference>
<keyword evidence="7" id="KW-0460">Magnesium</keyword>
<keyword evidence="16" id="KW-1185">Reference proteome</keyword>
<feature type="signal peptide" evidence="12">
    <location>
        <begin position="1"/>
        <end position="33"/>
    </location>
</feature>
<dbReference type="OrthoDB" id="9811262at2"/>
<evidence type="ECO:0000256" key="12">
    <source>
        <dbReference type="SAM" id="SignalP"/>
    </source>
</evidence>
<dbReference type="GO" id="GO:0004519">
    <property type="term" value="F:endonuclease activity"/>
    <property type="evidence" value="ECO:0007669"/>
    <property type="project" value="UniProtKB-UniRule"/>
</dbReference>
<feature type="binding site" evidence="9">
    <location>
        <position position="198"/>
    </location>
    <ligand>
        <name>Mg(2+)</name>
        <dbReference type="ChEBI" id="CHEBI:18420"/>
        <note>catalytic</note>
    </ligand>
</feature>
<keyword evidence="4 9" id="KW-0479">Metal-binding</keyword>
<dbReference type="PROSITE" id="PS01070">
    <property type="entry name" value="NUCLEASE_NON_SPEC"/>
    <property type="match status" value="1"/>
</dbReference>
<dbReference type="SMART" id="SM00477">
    <property type="entry name" value="NUC"/>
    <property type="match status" value="1"/>
</dbReference>
<comment type="cofactor">
    <cofactor evidence="1 10">
        <name>Mg(2+)</name>
        <dbReference type="ChEBI" id="CHEBI:18420"/>
    </cofactor>
</comment>
<name>A0A345P2Y9_9GAMM</name>
<dbReference type="InterPro" id="IPR040255">
    <property type="entry name" value="Non-specific_endonuclease"/>
</dbReference>
<dbReference type="InterPro" id="IPR001604">
    <property type="entry name" value="Endo_G_ENPP1-like_dom"/>
</dbReference>
<feature type="region of interest" description="Disordered" evidence="11">
    <location>
        <begin position="314"/>
        <end position="336"/>
    </location>
</feature>
<evidence type="ECO:0000256" key="3">
    <source>
        <dbReference type="ARBA" id="ARBA00022722"/>
    </source>
</evidence>
<evidence type="ECO:0000256" key="2">
    <source>
        <dbReference type="ARBA" id="ARBA00010052"/>
    </source>
</evidence>
<keyword evidence="6 10" id="KW-0378">Hydrolase</keyword>
<feature type="compositionally biased region" description="Basic and acidic residues" evidence="11">
    <location>
        <begin position="314"/>
        <end position="325"/>
    </location>
</feature>
<dbReference type="SMART" id="SM00892">
    <property type="entry name" value="Endonuclease_NS"/>
    <property type="match status" value="1"/>
</dbReference>
<feature type="domain" description="DNA/RNA non-specific endonuclease/pyrophosphatase/phosphodiesterase" evidence="14">
    <location>
        <begin position="103"/>
        <end position="292"/>
    </location>
</feature>
<evidence type="ECO:0000256" key="6">
    <source>
        <dbReference type="ARBA" id="ARBA00022801"/>
    </source>
</evidence>
<dbReference type="InterPro" id="IPR020821">
    <property type="entry name" value="ENPP1-3/EXOG-like_nuc-like"/>
</dbReference>
<dbReference type="Pfam" id="PF01223">
    <property type="entry name" value="Endonuclease_NS"/>
    <property type="match status" value="1"/>
</dbReference>
<organism evidence="15 16">
    <name type="scientific">Aquirhabdus parva</name>
    <dbReference type="NCBI Taxonomy" id="2283318"/>
    <lineage>
        <taxon>Bacteria</taxon>
        <taxon>Pseudomonadati</taxon>
        <taxon>Pseudomonadota</taxon>
        <taxon>Gammaproteobacteria</taxon>
        <taxon>Moraxellales</taxon>
        <taxon>Moraxellaceae</taxon>
        <taxon>Aquirhabdus</taxon>
    </lineage>
</organism>
<dbReference type="EMBL" id="CP031222">
    <property type="protein sequence ID" value="AXI01648.1"/>
    <property type="molecule type" value="Genomic_DNA"/>
</dbReference>
<feature type="active site" description="Proton acceptor" evidence="8">
    <location>
        <position position="168"/>
    </location>
</feature>
<dbReference type="SUPFAM" id="SSF54060">
    <property type="entry name" value="His-Me finger endonucleases"/>
    <property type="match status" value="1"/>
</dbReference>
<keyword evidence="12" id="KW-0732">Signal</keyword>
<evidence type="ECO:0000256" key="5">
    <source>
        <dbReference type="ARBA" id="ARBA00022759"/>
    </source>
</evidence>
<dbReference type="Proteomes" id="UP000253940">
    <property type="component" value="Chromosome"/>
</dbReference>
<dbReference type="Gene3D" id="3.40.570.10">
    <property type="entry name" value="Extracellular Endonuclease, subunit A"/>
    <property type="match status" value="1"/>
</dbReference>
<evidence type="ECO:0000256" key="1">
    <source>
        <dbReference type="ARBA" id="ARBA00001946"/>
    </source>
</evidence>
<dbReference type="EC" id="3.1.30.-" evidence="10"/>
<gene>
    <name evidence="15" type="ORF">HYN46_01305</name>
</gene>
<feature type="compositionally biased region" description="Low complexity" evidence="11">
    <location>
        <begin position="54"/>
        <end position="64"/>
    </location>
</feature>
<dbReference type="PANTHER" id="PTHR13966:SF5">
    <property type="entry name" value="ENDONUCLEASE G, MITOCHONDRIAL"/>
    <property type="match status" value="1"/>
</dbReference>
<reference evidence="15 16" key="1">
    <citation type="submission" date="2018-07" db="EMBL/GenBank/DDBJ databases">
        <title>Genome sequencing of Moraxellaceae gen. HYN0046.</title>
        <authorList>
            <person name="Kim M."/>
            <person name="Yi H."/>
        </authorList>
    </citation>
    <scope>NUCLEOTIDE SEQUENCE [LARGE SCALE GENOMIC DNA]</scope>
    <source>
        <strain evidence="15 16">HYN0046</strain>
    </source>
</reference>
<feature type="chain" id="PRO_5016830817" description="Endonuclease" evidence="12">
    <location>
        <begin position="34"/>
        <end position="356"/>
    </location>
</feature>
<evidence type="ECO:0000256" key="11">
    <source>
        <dbReference type="SAM" id="MobiDB-lite"/>
    </source>
</evidence>
<dbReference type="GO" id="GO:0016787">
    <property type="term" value="F:hydrolase activity"/>
    <property type="evidence" value="ECO:0007669"/>
    <property type="project" value="UniProtKB-KW"/>
</dbReference>
<dbReference type="GO" id="GO:0046872">
    <property type="term" value="F:metal ion binding"/>
    <property type="evidence" value="ECO:0007669"/>
    <property type="project" value="UniProtKB-KW"/>
</dbReference>
<accession>A0A345P2Y9</accession>
<evidence type="ECO:0000259" key="14">
    <source>
        <dbReference type="SMART" id="SM00892"/>
    </source>
</evidence>
<comment type="similarity">
    <text evidence="2 10">Belongs to the DNA/RNA non-specific endonuclease family.</text>
</comment>
<dbReference type="InterPro" id="IPR044929">
    <property type="entry name" value="DNA/RNA_non-sp_Endonuclease_sf"/>
</dbReference>
<dbReference type="InterPro" id="IPR018524">
    <property type="entry name" value="DNA/RNA_endonuclease_AS"/>
</dbReference>
<evidence type="ECO:0000256" key="4">
    <source>
        <dbReference type="ARBA" id="ARBA00022723"/>
    </source>
</evidence>
<dbReference type="InterPro" id="IPR044925">
    <property type="entry name" value="His-Me_finger_sf"/>
</dbReference>
<feature type="compositionally biased region" description="Acidic residues" evidence="11">
    <location>
        <begin position="65"/>
        <end position="74"/>
    </location>
</feature>
<evidence type="ECO:0000256" key="8">
    <source>
        <dbReference type="PIRSR" id="PIRSR640255-1"/>
    </source>
</evidence>
<feature type="domain" description="ENPP1-3/EXOG-like endonuclease/phosphodiesterase" evidence="13">
    <location>
        <begin position="104"/>
        <end position="292"/>
    </location>
</feature>
<feature type="region of interest" description="Disordered" evidence="11">
    <location>
        <begin position="54"/>
        <end position="74"/>
    </location>
</feature>
<evidence type="ECO:0000313" key="15">
    <source>
        <dbReference type="EMBL" id="AXI01648.1"/>
    </source>
</evidence>
<protein>
    <recommendedName>
        <fullName evidence="10">Endonuclease</fullName>
        <ecNumber evidence="10">3.1.30.-</ecNumber>
    </recommendedName>
</protein>
<sequence>MFNRLTRVSMFTVYRSLPALLLILAIPCSTLHAEIATAYAPGYGKTDATTSSASQATATATAEPTGDEEATEADDPLCSQNYYKGEAPDFNNPNLSQSTQELCFDGFTVMYSGITRTPLWSAEYLTRDRIERAQALSRMNNFHEETRIDYTERSTLSDYKGSGFDRGHMSPNGDMGTRAQQFNSFSLANIVPQNSYNNQNPWRLLEEATRELVKQEDEAYVITGAAFLGNSLQKIGNVIVPSDIYKAVYFPKRQAVGVYFSPNDSSGQVQVLTLAELNAKIGLDLFPQLSTEIKQKRVNMPLSTMMATRRGDFAGRDTRSARGDNYRNYGVSSESQLQPSPRGLLERLWRALWKLN</sequence>
<dbReference type="PANTHER" id="PTHR13966">
    <property type="entry name" value="ENDONUCLEASE RELATED"/>
    <property type="match status" value="1"/>
</dbReference>
<proteinExistence type="inferred from homology"/>
<keyword evidence="3 10" id="KW-0540">Nuclease</keyword>
<evidence type="ECO:0000259" key="13">
    <source>
        <dbReference type="SMART" id="SM00477"/>
    </source>
</evidence>
<keyword evidence="5 10" id="KW-0255">Endonuclease</keyword>
<dbReference type="AlphaFoldDB" id="A0A345P2Y9"/>
<dbReference type="KEGG" id="mbah:HYN46_01305"/>
<evidence type="ECO:0000256" key="9">
    <source>
        <dbReference type="PIRSR" id="PIRSR640255-2"/>
    </source>
</evidence>
<evidence type="ECO:0000256" key="7">
    <source>
        <dbReference type="ARBA" id="ARBA00022842"/>
    </source>
</evidence>
<evidence type="ECO:0000256" key="10">
    <source>
        <dbReference type="RuleBase" id="RU366055"/>
    </source>
</evidence>